<gene>
    <name evidence="2" type="ORF">EVOR1521_LOCUS19479</name>
</gene>
<evidence type="ECO:0000313" key="2">
    <source>
        <dbReference type="EMBL" id="CAJ1394923.1"/>
    </source>
</evidence>
<dbReference type="Gene3D" id="3.40.50.1240">
    <property type="entry name" value="Phosphoglycerate mutase-like"/>
    <property type="match status" value="1"/>
</dbReference>
<dbReference type="Proteomes" id="UP001178507">
    <property type="component" value="Unassembled WGS sequence"/>
</dbReference>
<feature type="signal peptide" evidence="1">
    <location>
        <begin position="1"/>
        <end position="23"/>
    </location>
</feature>
<dbReference type="SUPFAM" id="SSF53254">
    <property type="entry name" value="Phosphoglycerate mutase-like"/>
    <property type="match status" value="1"/>
</dbReference>
<dbReference type="EMBL" id="CAUJNA010003001">
    <property type="protein sequence ID" value="CAJ1394923.1"/>
    <property type="molecule type" value="Genomic_DNA"/>
</dbReference>
<name>A0AA36IVU4_9DINO</name>
<organism evidence="2 3">
    <name type="scientific">Effrenium voratum</name>
    <dbReference type="NCBI Taxonomy" id="2562239"/>
    <lineage>
        <taxon>Eukaryota</taxon>
        <taxon>Sar</taxon>
        <taxon>Alveolata</taxon>
        <taxon>Dinophyceae</taxon>
        <taxon>Suessiales</taxon>
        <taxon>Symbiodiniaceae</taxon>
        <taxon>Effrenium</taxon>
    </lineage>
</organism>
<dbReference type="AlphaFoldDB" id="A0AA36IVU4"/>
<protein>
    <submittedName>
        <fullName evidence="2">Uncharacterized protein</fullName>
    </submittedName>
</protein>
<feature type="chain" id="PRO_5041376854" evidence="1">
    <location>
        <begin position="24"/>
        <end position="374"/>
    </location>
</feature>
<dbReference type="PROSITE" id="PS51257">
    <property type="entry name" value="PROKAR_LIPOPROTEIN"/>
    <property type="match status" value="1"/>
</dbReference>
<comment type="caution">
    <text evidence="2">The sequence shown here is derived from an EMBL/GenBank/DDBJ whole genome shotgun (WGS) entry which is preliminary data.</text>
</comment>
<dbReference type="InterPro" id="IPR029033">
    <property type="entry name" value="His_PPase_superfam"/>
</dbReference>
<keyword evidence="1" id="KW-0732">Signal</keyword>
<sequence length="374" mass="41278">MQARCQRMSLHGLLGLWFLGCHASVQSAQSAQSAQPDSSVLVFRHCPRSTKPELQGRTYNNYSQQPFPDFPVAPMLCLPRGLDILQAQGRFLKASLPEPIHVVADDVERDKQTASALLEGLGLTSDVLTVSSAPFSKSDGCPDLPEAEALKALEEQVRRFPNPASYTNLTQRLWEVLGDGAAGDWPAWPCATKQLHLGGSCYVSSAIMERFLMEWAGGMPMAWSKLRPWELPSFLQLHVWARTAATAAQLVARDQASIAFWVLNALAEKGTQIFTGHDSQLNALQAIFELYYTPTPWPPQATLPASALRFDRTGSKVTITYHYVDFAEDSGAMIQVPVALENSFGQVEVSHLLRKALQNTVMECVNQPREVVQI</sequence>
<keyword evidence="3" id="KW-1185">Reference proteome</keyword>
<proteinExistence type="predicted"/>
<reference evidence="2" key="1">
    <citation type="submission" date="2023-08" db="EMBL/GenBank/DDBJ databases">
        <authorList>
            <person name="Chen Y."/>
            <person name="Shah S."/>
            <person name="Dougan E. K."/>
            <person name="Thang M."/>
            <person name="Chan C."/>
        </authorList>
    </citation>
    <scope>NUCLEOTIDE SEQUENCE</scope>
</reference>
<accession>A0AA36IVU4</accession>
<evidence type="ECO:0000256" key="1">
    <source>
        <dbReference type="SAM" id="SignalP"/>
    </source>
</evidence>
<evidence type="ECO:0000313" key="3">
    <source>
        <dbReference type="Proteomes" id="UP001178507"/>
    </source>
</evidence>